<organism evidence="1 3">
    <name type="scientific">Rhizophagus clarus</name>
    <dbReference type="NCBI Taxonomy" id="94130"/>
    <lineage>
        <taxon>Eukaryota</taxon>
        <taxon>Fungi</taxon>
        <taxon>Fungi incertae sedis</taxon>
        <taxon>Mucoromycota</taxon>
        <taxon>Glomeromycotina</taxon>
        <taxon>Glomeromycetes</taxon>
        <taxon>Glomerales</taxon>
        <taxon>Glomeraceae</taxon>
        <taxon>Rhizophagus</taxon>
    </lineage>
</organism>
<protein>
    <submittedName>
        <fullName evidence="1">Uncharacterized protein</fullName>
    </submittedName>
</protein>
<keyword evidence="3" id="KW-1185">Reference proteome</keyword>
<evidence type="ECO:0000313" key="3">
    <source>
        <dbReference type="Proteomes" id="UP000247702"/>
    </source>
</evidence>
<accession>A0A2Z6R874</accession>
<dbReference type="EMBL" id="BEXD01001250">
    <property type="protein sequence ID" value="GBB93171.1"/>
    <property type="molecule type" value="Genomic_DNA"/>
</dbReference>
<dbReference type="Proteomes" id="UP000247702">
    <property type="component" value="Unassembled WGS sequence"/>
</dbReference>
<evidence type="ECO:0000313" key="1">
    <source>
        <dbReference type="EMBL" id="GBB93171.1"/>
    </source>
</evidence>
<proteinExistence type="predicted"/>
<reference evidence="1 3" key="1">
    <citation type="submission" date="2017-11" db="EMBL/GenBank/DDBJ databases">
        <title>The genome of Rhizophagus clarus HR1 reveals common genetic basis of auxotrophy among arbuscular mycorrhizal fungi.</title>
        <authorList>
            <person name="Kobayashi Y."/>
        </authorList>
    </citation>
    <scope>NUCLEOTIDE SEQUENCE [LARGE SCALE GENOMIC DNA]</scope>
    <source>
        <strain evidence="1 3">HR1</strain>
    </source>
</reference>
<comment type="caution">
    <text evidence="1">The sequence shown here is derived from an EMBL/GenBank/DDBJ whole genome shotgun (WGS) entry which is preliminary data.</text>
</comment>
<dbReference type="EMBL" id="BLAL01000271">
    <property type="protein sequence ID" value="GES98488.1"/>
    <property type="molecule type" value="Genomic_DNA"/>
</dbReference>
<evidence type="ECO:0000313" key="2">
    <source>
        <dbReference type="EMBL" id="GES98488.1"/>
    </source>
</evidence>
<name>A0A2Z6R874_9GLOM</name>
<gene>
    <name evidence="2" type="ORF">RCL2_002503500</name>
    <name evidence="1" type="ORF">RclHR1_21220006</name>
</gene>
<dbReference type="AlphaFoldDB" id="A0A2Z6R874"/>
<dbReference type="Proteomes" id="UP000615446">
    <property type="component" value="Unassembled WGS sequence"/>
</dbReference>
<reference evidence="2" key="2">
    <citation type="submission" date="2019-10" db="EMBL/GenBank/DDBJ databases">
        <title>Conservation and host-specific expression of non-tandemly repeated heterogenous ribosome RNA gene in arbuscular mycorrhizal fungi.</title>
        <authorList>
            <person name="Maeda T."/>
            <person name="Kobayashi Y."/>
            <person name="Nakagawa T."/>
            <person name="Ezawa T."/>
            <person name="Yamaguchi K."/>
            <person name="Bino T."/>
            <person name="Nishimoto Y."/>
            <person name="Shigenobu S."/>
            <person name="Kawaguchi M."/>
        </authorList>
    </citation>
    <scope>NUCLEOTIDE SEQUENCE</scope>
    <source>
        <strain evidence="2">HR1</strain>
    </source>
</reference>
<sequence length="147" mass="17130">MFTCYSSDLNEDHMATNYATQNNLPSRSNILFKKSSSQIIDQLKSTSNMDVDQTPVDTRLKETNKQFPEYYPPSITKVEQAHEMAKLLKDYPGFEYAKPAFHFVKDQNNKKKTIKIIKAIISNKMKIVTKKSYKTLKNLKMEILQRK</sequence>